<reference evidence="1" key="1">
    <citation type="submission" date="2023-06" db="EMBL/GenBank/DDBJ databases">
        <authorList>
            <person name="Kurt Z."/>
        </authorList>
    </citation>
    <scope>NUCLEOTIDE SEQUENCE</scope>
</reference>
<reference evidence="2 3" key="2">
    <citation type="submission" date="2024-07" db="EMBL/GenBank/DDBJ databases">
        <authorList>
            <person name="Akdeniz Z."/>
        </authorList>
    </citation>
    <scope>NUCLEOTIDE SEQUENCE [LARGE SCALE GENOMIC DNA]</scope>
</reference>
<name>A0AA86RMH2_9EUKA</name>
<protein>
    <submittedName>
        <fullName evidence="2">Hypothetical_protein</fullName>
    </submittedName>
</protein>
<evidence type="ECO:0000313" key="1">
    <source>
        <dbReference type="EMBL" id="CAI9974734.1"/>
    </source>
</evidence>
<gene>
    <name evidence="1" type="ORF">HINF_LOCUS62379</name>
    <name evidence="2" type="ORF">HINF_LOCUS66735</name>
</gene>
<comment type="caution">
    <text evidence="1">The sequence shown here is derived from an EMBL/GenBank/DDBJ whole genome shotgun (WGS) entry which is preliminary data.</text>
</comment>
<dbReference type="Proteomes" id="UP001642409">
    <property type="component" value="Unassembled WGS sequence"/>
</dbReference>
<sequence>MSVMFSDEDASFNATESVFHIIPVSNSSINQITFQNPPNLMSTHQIQIFEQTVLNKLLFNSDLKKHQILHQISVYDQLFKFLIKSTNNIEHTNYSFTILVTSQLYALTVNGIMTKQSWLPRTEAHLNNIFIVGKHEISHKMPKVKIFFSNKSRTTSKTVSEENSEEYTYEDTFRIFDDTHEFFNRELNNTPLKLNTIMFKTTNEEYIDIVQMTIQHSQ</sequence>
<evidence type="ECO:0000313" key="2">
    <source>
        <dbReference type="EMBL" id="CAL6093113.1"/>
    </source>
</evidence>
<keyword evidence="3" id="KW-1185">Reference proteome</keyword>
<accession>A0AA86RMH2</accession>
<dbReference type="EMBL" id="CAXDID020000453">
    <property type="protein sequence ID" value="CAL6093113.1"/>
    <property type="molecule type" value="Genomic_DNA"/>
</dbReference>
<evidence type="ECO:0000313" key="3">
    <source>
        <dbReference type="Proteomes" id="UP001642409"/>
    </source>
</evidence>
<dbReference type="AlphaFoldDB" id="A0AA86RMH2"/>
<organism evidence="1">
    <name type="scientific">Hexamita inflata</name>
    <dbReference type="NCBI Taxonomy" id="28002"/>
    <lineage>
        <taxon>Eukaryota</taxon>
        <taxon>Metamonada</taxon>
        <taxon>Diplomonadida</taxon>
        <taxon>Hexamitidae</taxon>
        <taxon>Hexamitinae</taxon>
        <taxon>Hexamita</taxon>
    </lineage>
</organism>
<proteinExistence type="predicted"/>
<dbReference type="EMBL" id="CATOUU010001154">
    <property type="protein sequence ID" value="CAI9974734.1"/>
    <property type="molecule type" value="Genomic_DNA"/>
</dbReference>